<evidence type="ECO:0000313" key="3">
    <source>
        <dbReference type="Proteomes" id="UP000308744"/>
    </source>
</evidence>
<proteinExistence type="predicted"/>
<name>A0A4U2YXZ3_9BACI</name>
<organism evidence="2 3">
    <name type="scientific">Lysinibacillus mangiferihumi</name>
    <dbReference type="NCBI Taxonomy" id="1130819"/>
    <lineage>
        <taxon>Bacteria</taxon>
        <taxon>Bacillati</taxon>
        <taxon>Bacillota</taxon>
        <taxon>Bacilli</taxon>
        <taxon>Bacillales</taxon>
        <taxon>Bacillaceae</taxon>
        <taxon>Lysinibacillus</taxon>
    </lineage>
</organism>
<accession>A0A4U2YXZ3</accession>
<feature type="compositionally biased region" description="Polar residues" evidence="1">
    <location>
        <begin position="50"/>
        <end position="59"/>
    </location>
</feature>
<protein>
    <submittedName>
        <fullName evidence="2">Conjugal transfer protein</fullName>
    </submittedName>
</protein>
<evidence type="ECO:0000313" key="2">
    <source>
        <dbReference type="EMBL" id="TKI66626.1"/>
    </source>
</evidence>
<keyword evidence="3" id="KW-1185">Reference proteome</keyword>
<feature type="compositionally biased region" description="Basic and acidic residues" evidence="1">
    <location>
        <begin position="36"/>
        <end position="48"/>
    </location>
</feature>
<dbReference type="EMBL" id="SZPU01000056">
    <property type="protein sequence ID" value="TKI66626.1"/>
    <property type="molecule type" value="Genomic_DNA"/>
</dbReference>
<dbReference type="RefSeq" id="WP_107896626.1">
    <property type="nucleotide sequence ID" value="NZ_PYWM01000022.1"/>
</dbReference>
<comment type="caution">
    <text evidence="2">The sequence shown here is derived from an EMBL/GenBank/DDBJ whole genome shotgun (WGS) entry which is preliminary data.</text>
</comment>
<dbReference type="Proteomes" id="UP000308744">
    <property type="component" value="Unassembled WGS sequence"/>
</dbReference>
<dbReference type="AlphaFoldDB" id="A0A4U2YXZ3"/>
<reference evidence="2 3" key="1">
    <citation type="submission" date="2019-04" db="EMBL/GenBank/DDBJ databases">
        <title>Lysinibacillus genome sequencing.</title>
        <authorList>
            <person name="Dunlap C."/>
        </authorList>
    </citation>
    <scope>NUCLEOTIDE SEQUENCE [LARGE SCALE GENOMIC DNA]</scope>
    <source>
        <strain evidence="2 3">CCTCC AB 2010389</strain>
    </source>
</reference>
<feature type="region of interest" description="Disordered" evidence="1">
    <location>
        <begin position="36"/>
        <end position="59"/>
    </location>
</feature>
<evidence type="ECO:0000256" key="1">
    <source>
        <dbReference type="SAM" id="MobiDB-lite"/>
    </source>
</evidence>
<gene>
    <name evidence="2" type="ORF">FC756_14460</name>
</gene>
<sequence>MANIKVKVKNGAFPIRYKGERYLVGEELTIDDKHLNESMMERLEEPKKAAQSSKTSESE</sequence>